<keyword evidence="1" id="KW-0472">Membrane</keyword>
<reference evidence="3" key="1">
    <citation type="submission" date="2017-06" db="EMBL/GenBank/DDBJ databases">
        <authorList>
            <person name="Varghese N."/>
            <person name="Submissions S."/>
        </authorList>
    </citation>
    <scope>NUCLEOTIDE SEQUENCE [LARGE SCALE GENOMIC DNA]</scope>
    <source>
        <strain evidence="3">DSM 137</strain>
    </source>
</reference>
<protein>
    <recommendedName>
        <fullName evidence="4">DUF2628 domain-containing protein</fullName>
    </recommendedName>
</protein>
<evidence type="ECO:0000313" key="3">
    <source>
        <dbReference type="Proteomes" id="UP000198418"/>
    </source>
</evidence>
<dbReference type="InterPro" id="IPR024399">
    <property type="entry name" value="DUF2628"/>
</dbReference>
<gene>
    <name evidence="2" type="ORF">SAMN06265338_10583</name>
</gene>
<keyword evidence="1" id="KW-0812">Transmembrane</keyword>
<evidence type="ECO:0000256" key="1">
    <source>
        <dbReference type="SAM" id="Phobius"/>
    </source>
</evidence>
<dbReference type="Proteomes" id="UP000198418">
    <property type="component" value="Unassembled WGS sequence"/>
</dbReference>
<dbReference type="Pfam" id="PF10947">
    <property type="entry name" value="DUF2628"/>
    <property type="match status" value="1"/>
</dbReference>
<dbReference type="OrthoDB" id="7285394at2"/>
<dbReference type="EMBL" id="FYDG01000005">
    <property type="protein sequence ID" value="SNB73158.1"/>
    <property type="molecule type" value="Genomic_DNA"/>
</dbReference>
<name>A0A212RL09_RHOAC</name>
<proteinExistence type="predicted"/>
<keyword evidence="3" id="KW-1185">Reference proteome</keyword>
<feature type="transmembrane region" description="Helical" evidence="1">
    <location>
        <begin position="70"/>
        <end position="87"/>
    </location>
</feature>
<evidence type="ECO:0000313" key="2">
    <source>
        <dbReference type="EMBL" id="SNB73158.1"/>
    </source>
</evidence>
<evidence type="ECO:0008006" key="4">
    <source>
        <dbReference type="Google" id="ProtNLM"/>
    </source>
</evidence>
<keyword evidence="1" id="KW-1133">Transmembrane helix</keyword>
<dbReference type="RefSeq" id="WP_088520867.1">
    <property type="nucleotide sequence ID" value="NZ_FYDG01000005.1"/>
</dbReference>
<dbReference type="AlphaFoldDB" id="A0A212RL09"/>
<feature type="transmembrane region" description="Helical" evidence="1">
    <location>
        <begin position="44"/>
        <end position="64"/>
    </location>
</feature>
<accession>A0A212RL09</accession>
<sequence>MFLYSVFQPAGARESAAEGAVFVRQGFDRLAFLLTPVWAIRHRLWRMLGLWALWAVVVAALAAALRLDGAVATLVYTLGALGFGLEADRAREEALARKGLLLQGLSLGETAGDAERIYFDRFLNMNAQEQRP</sequence>
<organism evidence="2 3">
    <name type="scientific">Rhodoblastus acidophilus</name>
    <name type="common">Rhodopseudomonas acidophila</name>
    <dbReference type="NCBI Taxonomy" id="1074"/>
    <lineage>
        <taxon>Bacteria</taxon>
        <taxon>Pseudomonadati</taxon>
        <taxon>Pseudomonadota</taxon>
        <taxon>Alphaproteobacteria</taxon>
        <taxon>Hyphomicrobiales</taxon>
        <taxon>Rhodoblastaceae</taxon>
        <taxon>Rhodoblastus</taxon>
    </lineage>
</organism>